<organism evidence="1 2">
    <name type="scientific">Aphanomyces euteiches</name>
    <dbReference type="NCBI Taxonomy" id="100861"/>
    <lineage>
        <taxon>Eukaryota</taxon>
        <taxon>Sar</taxon>
        <taxon>Stramenopiles</taxon>
        <taxon>Oomycota</taxon>
        <taxon>Saprolegniomycetes</taxon>
        <taxon>Saprolegniales</taxon>
        <taxon>Verrucalvaceae</taxon>
        <taxon>Aphanomyces</taxon>
    </lineage>
</organism>
<protein>
    <submittedName>
        <fullName evidence="1">Uncharacterized protein</fullName>
    </submittedName>
</protein>
<keyword evidence="2" id="KW-1185">Reference proteome</keyword>
<evidence type="ECO:0000313" key="2">
    <source>
        <dbReference type="Proteomes" id="UP000481153"/>
    </source>
</evidence>
<name>A0A6G0XR14_9STRA</name>
<dbReference type="VEuPathDB" id="FungiDB:AeMF1_006943"/>
<dbReference type="EMBL" id="VJMJ01000024">
    <property type="protein sequence ID" value="KAF0742789.1"/>
    <property type="molecule type" value="Genomic_DNA"/>
</dbReference>
<reference evidence="1 2" key="1">
    <citation type="submission" date="2019-07" db="EMBL/GenBank/DDBJ databases">
        <title>Genomics analysis of Aphanomyces spp. identifies a new class of oomycete effector associated with host adaptation.</title>
        <authorList>
            <person name="Gaulin E."/>
        </authorList>
    </citation>
    <scope>NUCLEOTIDE SEQUENCE [LARGE SCALE GENOMIC DNA]</scope>
    <source>
        <strain evidence="1 2">ATCC 201684</strain>
    </source>
</reference>
<dbReference type="Proteomes" id="UP000481153">
    <property type="component" value="Unassembled WGS sequence"/>
</dbReference>
<dbReference type="AlphaFoldDB" id="A0A6G0XR14"/>
<accession>A0A6G0XR14</accession>
<evidence type="ECO:0000313" key="1">
    <source>
        <dbReference type="EMBL" id="KAF0742789.1"/>
    </source>
</evidence>
<proteinExistence type="predicted"/>
<gene>
    <name evidence="1" type="ORF">Ae201684_002332</name>
</gene>
<sequence>MVERAAKTLLCLSSRFLLKDKDGDVIPIAACIPPGEYDIVLFPDPSHDPSQVHESATVPLNLQDTLQIESVERLKRPIRAQSSTLTKKYKKASPTYLMKHFLEAFTMPLAPDDVINFIPNHGDFGIDRLYAQLVPQEYLPQDTTTFYKLASSSIVLDRQRVIRFYRVGNTFAQLLAVGKGPLLRAYVNPTALRTPPHNAKLRAFAECLDDNGDNDGTAVETRLLAIYESFLGDFTPISRIEFMAKSE</sequence>
<comment type="caution">
    <text evidence="1">The sequence shown here is derived from an EMBL/GenBank/DDBJ whole genome shotgun (WGS) entry which is preliminary data.</text>
</comment>